<accession>A0ABT6YX64</accession>
<keyword evidence="1" id="KW-0732">Signal</keyword>
<dbReference type="InterPro" id="IPR022409">
    <property type="entry name" value="PKD/Chitinase_dom"/>
</dbReference>
<dbReference type="InterPro" id="IPR035986">
    <property type="entry name" value="PKD_dom_sf"/>
</dbReference>
<dbReference type="SUPFAM" id="SSF49299">
    <property type="entry name" value="PKD domain"/>
    <property type="match status" value="2"/>
</dbReference>
<feature type="domain" description="PKD/Chitinase" evidence="2">
    <location>
        <begin position="763"/>
        <end position="838"/>
    </location>
</feature>
<evidence type="ECO:0000256" key="1">
    <source>
        <dbReference type="SAM" id="SignalP"/>
    </source>
</evidence>
<dbReference type="InterPro" id="IPR028974">
    <property type="entry name" value="TSP_type-3_rpt"/>
</dbReference>
<feature type="chain" id="PRO_5045289707" description="PKD/Chitinase domain-containing protein" evidence="1">
    <location>
        <begin position="24"/>
        <end position="1183"/>
    </location>
</feature>
<dbReference type="CDD" id="cd00146">
    <property type="entry name" value="PKD"/>
    <property type="match status" value="2"/>
</dbReference>
<protein>
    <recommendedName>
        <fullName evidence="2">PKD/Chitinase domain-containing protein</fullName>
    </recommendedName>
</protein>
<feature type="signal peptide" evidence="1">
    <location>
        <begin position="1"/>
        <end position="23"/>
    </location>
</feature>
<feature type="domain" description="PKD/Chitinase" evidence="2">
    <location>
        <begin position="843"/>
        <end position="921"/>
    </location>
</feature>
<organism evidence="3 4">
    <name type="scientific">Flectobacillus rivi</name>
    <dbReference type="NCBI Taxonomy" id="2984209"/>
    <lineage>
        <taxon>Bacteria</taxon>
        <taxon>Pseudomonadati</taxon>
        <taxon>Bacteroidota</taxon>
        <taxon>Cytophagia</taxon>
        <taxon>Cytophagales</taxon>
        <taxon>Flectobacillaceae</taxon>
        <taxon>Flectobacillus</taxon>
    </lineage>
</organism>
<feature type="domain" description="PKD/Chitinase" evidence="2">
    <location>
        <begin position="1008"/>
        <end position="1075"/>
    </location>
</feature>
<dbReference type="InterPro" id="IPR001434">
    <property type="entry name" value="OmcB-like_DUF11"/>
</dbReference>
<proteinExistence type="predicted"/>
<dbReference type="EMBL" id="JASHIE010000002">
    <property type="protein sequence ID" value="MDI9873471.1"/>
    <property type="molecule type" value="Genomic_DNA"/>
</dbReference>
<gene>
    <name evidence="3" type="ORF">QM481_02985</name>
</gene>
<comment type="caution">
    <text evidence="3">The sequence shown here is derived from an EMBL/GenBank/DDBJ whole genome shotgun (WGS) entry which is preliminary data.</text>
</comment>
<dbReference type="Pfam" id="PF01345">
    <property type="entry name" value="DUF11"/>
    <property type="match status" value="1"/>
</dbReference>
<reference evidence="3 4" key="1">
    <citation type="submission" date="2023-05" db="EMBL/GenBank/DDBJ databases">
        <title>Novel species of genus Flectobacillus isolated from stream in China.</title>
        <authorList>
            <person name="Lu H."/>
        </authorList>
    </citation>
    <scope>NUCLEOTIDE SEQUENCE [LARGE SCALE GENOMIC DNA]</scope>
    <source>
        <strain evidence="3 4">LFS242W</strain>
    </source>
</reference>
<dbReference type="Proteomes" id="UP001225761">
    <property type="component" value="Unassembled WGS sequence"/>
</dbReference>
<dbReference type="Gene3D" id="2.60.40.10">
    <property type="entry name" value="Immunoglobulins"/>
    <property type="match status" value="6"/>
</dbReference>
<name>A0ABT6YX64_9BACT</name>
<dbReference type="Gene3D" id="2.60.40.1170">
    <property type="entry name" value="Mu homology domain, subdomain B"/>
    <property type="match status" value="1"/>
</dbReference>
<evidence type="ECO:0000313" key="4">
    <source>
        <dbReference type="Proteomes" id="UP001225761"/>
    </source>
</evidence>
<feature type="domain" description="PKD/Chitinase" evidence="2">
    <location>
        <begin position="680"/>
        <end position="757"/>
    </location>
</feature>
<dbReference type="SMART" id="SM00089">
    <property type="entry name" value="PKD"/>
    <property type="match status" value="4"/>
</dbReference>
<sequence>MNKFTQVVVVLCISMLSIFQTHAQVKTLENNKIPMDPIVGTGVTINSSLSLTGGATNTSNVVNGDLRDFATIDLTLSLLGGGVGLTVQDAKQYYPAGNVVGFVVAPGAGLLSASVLSNISIKTYRDGTLQETATLSGGLLNASVLGGSIGKQILSFTTTKDFDQVQLFYSGGAVGLFNSLNVYYAFEGPAATTNLDCADKWVNGGTGSYTVNGATTSSIPLVGGLTCVGGVSNENNVIDANTTNNADLTILVGVACSSYIEVASATARPAGSEAGFVISDGNTLIDLSLFSNLKIQTYNGSILQETITGNSSTIKLGLLGNSNKYEFGFKTTRAYDKIRITANGGLLSVATNLKVFYAYSKLDTDNDGFADCIDKCPTGPDYFDEDGDGRPNGVPCDKNEINVSIAKTSSNNGAPVPLGSQVTYTIKATKAAGYDDPTGLEITDLLPSTVTYVSHSAESGTTYDKTTGKWYIGSLLSGDKTEVTLTITVTANAEGITYNTATVTASDNNVNKGKNSDTNCFTVPAKLCTGETMTLRVPKTYTNYQWKRNGVEIPGETKDSLVVREAGEYSVTLDLVAGCSTGNCCPIIVEMAPLPELLATAQPAKGYCTGTTINLGVTTTNTVSLSWAGPNNFTSTVANPTISSASAVNAGVYTITGTSSLGCTATATVQVNVNPIPTATANAPLQVCLNGTANLSVSSNPAGASYSWSGPAGFTSTAANPTIASVTNANVGTYSVSVTDINGCTATTTTSISLYSAPDVKITPTALAVCEQSPITLTASGASTYSWTGPNGFTSTSANPTVTASASMTQHAGVYTVTGVSGDNCSAIATVNVMVNPKPMVTATTVVAVNCSGVPLTLSATTDGTSPSYSWTGPNSFTSTAASPVVSATATAAMSGTYTVTVTDSKGCIGTASVAVTVNPAPTTTITGGPTITVCSTTPIAFTLGGKQAGETYAWSGPNSFTSTVAEPTVTASATAANQGVYTVVVTSPLGCNQTATVSVTVNATPVGTTENKEVCAGTPVTLTATGGTSYLWDTGETTASISVTPMFSTTYRVTKSSAQGCSIEDTFNVTVKAAPISAGVVTICNDNGTPGTGADDKYTLTLNPTGGSGTTYTVSGGITSASPLNYGATSSVFGPFQISDGPKTITITDANGCSLNNVTITPPAACSSCPQVCVPITIKKMR</sequence>
<dbReference type="SUPFAM" id="SSF103647">
    <property type="entry name" value="TSP type-3 repeat"/>
    <property type="match status" value="1"/>
</dbReference>
<evidence type="ECO:0000313" key="3">
    <source>
        <dbReference type="EMBL" id="MDI9873471.1"/>
    </source>
</evidence>
<dbReference type="RefSeq" id="WP_283380605.1">
    <property type="nucleotide sequence ID" value="NZ_JASHIE010000002.1"/>
</dbReference>
<evidence type="ECO:0000259" key="2">
    <source>
        <dbReference type="SMART" id="SM00089"/>
    </source>
</evidence>
<keyword evidence="4" id="KW-1185">Reference proteome</keyword>
<dbReference type="InterPro" id="IPR013783">
    <property type="entry name" value="Ig-like_fold"/>
</dbReference>